<reference evidence="2" key="2">
    <citation type="journal article" date="2015" name="Fish Shellfish Immunol.">
        <title>Early steps in the European eel (Anguilla anguilla)-Vibrio vulnificus interaction in the gills: Role of the RtxA13 toxin.</title>
        <authorList>
            <person name="Callol A."/>
            <person name="Pajuelo D."/>
            <person name="Ebbesson L."/>
            <person name="Teles M."/>
            <person name="MacKenzie S."/>
            <person name="Amaro C."/>
        </authorList>
    </citation>
    <scope>NUCLEOTIDE SEQUENCE</scope>
</reference>
<dbReference type="AlphaFoldDB" id="A0A0E9VAM7"/>
<sequence>MFQWFPKQAQGPQVDFVLVGHWPSVCVCVCVCMCVCVRVRVRVRVCARV</sequence>
<accession>A0A0E9VAM7</accession>
<keyword evidence="1" id="KW-0812">Transmembrane</keyword>
<protein>
    <submittedName>
        <fullName evidence="2">Uncharacterized protein</fullName>
    </submittedName>
</protein>
<keyword evidence="1" id="KW-0472">Membrane</keyword>
<proteinExistence type="predicted"/>
<keyword evidence="1" id="KW-1133">Transmembrane helix</keyword>
<evidence type="ECO:0000313" key="2">
    <source>
        <dbReference type="EMBL" id="JAH75102.1"/>
    </source>
</evidence>
<feature type="transmembrane region" description="Helical" evidence="1">
    <location>
        <begin position="20"/>
        <end position="41"/>
    </location>
</feature>
<evidence type="ECO:0000256" key="1">
    <source>
        <dbReference type="SAM" id="Phobius"/>
    </source>
</evidence>
<dbReference type="EMBL" id="GBXM01033475">
    <property type="protein sequence ID" value="JAH75102.1"/>
    <property type="molecule type" value="Transcribed_RNA"/>
</dbReference>
<reference evidence="2" key="1">
    <citation type="submission" date="2014-11" db="EMBL/GenBank/DDBJ databases">
        <authorList>
            <person name="Amaro Gonzalez C."/>
        </authorList>
    </citation>
    <scope>NUCLEOTIDE SEQUENCE</scope>
</reference>
<organism evidence="2">
    <name type="scientific">Anguilla anguilla</name>
    <name type="common">European freshwater eel</name>
    <name type="synonym">Muraena anguilla</name>
    <dbReference type="NCBI Taxonomy" id="7936"/>
    <lineage>
        <taxon>Eukaryota</taxon>
        <taxon>Metazoa</taxon>
        <taxon>Chordata</taxon>
        <taxon>Craniata</taxon>
        <taxon>Vertebrata</taxon>
        <taxon>Euteleostomi</taxon>
        <taxon>Actinopterygii</taxon>
        <taxon>Neopterygii</taxon>
        <taxon>Teleostei</taxon>
        <taxon>Anguilliformes</taxon>
        <taxon>Anguillidae</taxon>
        <taxon>Anguilla</taxon>
    </lineage>
</organism>
<name>A0A0E9VAM7_ANGAN</name>
<dbReference type="EMBL" id="GBXM01025876">
    <property type="protein sequence ID" value="JAH82701.1"/>
    <property type="molecule type" value="Transcribed_RNA"/>
</dbReference>